<evidence type="ECO:0000259" key="1">
    <source>
        <dbReference type="Pfam" id="PF20208"/>
    </source>
</evidence>
<proteinExistence type="predicted"/>
<dbReference type="Pfam" id="PF20208">
    <property type="entry name" value="ARPP-1"/>
    <property type="match status" value="1"/>
</dbReference>
<protein>
    <submittedName>
        <fullName evidence="2">Unannotated protein</fullName>
    </submittedName>
</protein>
<feature type="domain" description="ARG and Rhodanese-Phosphatase-superfamily-associated" evidence="1">
    <location>
        <begin position="42"/>
        <end position="322"/>
    </location>
</feature>
<reference evidence="2" key="1">
    <citation type="submission" date="2020-05" db="EMBL/GenBank/DDBJ databases">
        <authorList>
            <person name="Chiriac C."/>
            <person name="Salcher M."/>
            <person name="Ghai R."/>
            <person name="Kavagutti S V."/>
        </authorList>
    </citation>
    <scope>NUCLEOTIDE SEQUENCE</scope>
</reference>
<name>A0A6J6NM95_9ZZZZ</name>
<dbReference type="EMBL" id="CAEZXK010000016">
    <property type="protein sequence ID" value="CAB4687740.1"/>
    <property type="molecule type" value="Genomic_DNA"/>
</dbReference>
<gene>
    <name evidence="2" type="ORF">UFOPK2370_00746</name>
</gene>
<organism evidence="2">
    <name type="scientific">freshwater metagenome</name>
    <dbReference type="NCBI Taxonomy" id="449393"/>
    <lineage>
        <taxon>unclassified sequences</taxon>
        <taxon>metagenomes</taxon>
        <taxon>ecological metagenomes</taxon>
    </lineage>
</organism>
<accession>A0A6J6NM95</accession>
<dbReference type="InterPro" id="IPR046699">
    <property type="entry name" value="ARPP-1"/>
</dbReference>
<evidence type="ECO:0000313" key="2">
    <source>
        <dbReference type="EMBL" id="CAB4687740.1"/>
    </source>
</evidence>
<dbReference type="AlphaFoldDB" id="A0A6J6NM95"/>
<sequence length="333" mass="36391">MNADNKNWAAGLASNTPLDQLLSQLAQARPAATKVLAGALPKIHVGRSYRVANLEWFPVWTDAALAPRTYVTNFDPQQVKVAEQAQANVGGLQIENTTQEPVLLFEGTLLEGGWQHRALTRTVLVPASSVVSLPVVCVEQGRWGGASNQIIGTKVASAGIRAGLRGLRKEGQFVAQSSADQSDVWHKVERLAYESNIHKPSQSFVEMRNDLDVRMQIDKIVALAGQRGVVIAIGGHPVALELFDHPDTLAERLDSIVRGYIAESMLRDFVATPSSRVRTFVDRTERQELSEDVDANRKRTTSNAHVASEALFESDVLLHLSTLNVKHELVLAA</sequence>